<dbReference type="Pfam" id="PF24681">
    <property type="entry name" value="Kelch_KLHDC2_KLHL20_DRC7"/>
    <property type="match status" value="1"/>
</dbReference>
<dbReference type="GO" id="GO:0019760">
    <property type="term" value="P:glucosinolate metabolic process"/>
    <property type="evidence" value="ECO:0007669"/>
    <property type="project" value="UniProtKB-ARBA"/>
</dbReference>
<dbReference type="PANTHER" id="PTHR47435:SF4">
    <property type="entry name" value="KELCH REPEAT PROTEIN (AFU_ORTHOLOGUE AFUA_5G12780)"/>
    <property type="match status" value="1"/>
</dbReference>
<comment type="caution">
    <text evidence="3">The sequence shown here is derived from an EMBL/GenBank/DDBJ whole genome shotgun (WGS) entry which is preliminary data.</text>
</comment>
<keyword evidence="2" id="KW-0408">Iron</keyword>
<keyword evidence="1" id="KW-0677">Repeat</keyword>
<dbReference type="InterPro" id="IPR015915">
    <property type="entry name" value="Kelch-typ_b-propeller"/>
</dbReference>
<dbReference type="Proteomes" id="UP001212841">
    <property type="component" value="Unassembled WGS sequence"/>
</dbReference>
<dbReference type="AlphaFoldDB" id="A0AAD5X384"/>
<dbReference type="SUPFAM" id="SSF117281">
    <property type="entry name" value="Kelch motif"/>
    <property type="match status" value="1"/>
</dbReference>
<gene>
    <name evidence="3" type="ORF">HK097_010316</name>
</gene>
<dbReference type="InterPro" id="IPR006652">
    <property type="entry name" value="Kelch_1"/>
</dbReference>
<dbReference type="PANTHER" id="PTHR47435">
    <property type="entry name" value="KELCH REPEAT PROTEIN (AFU_ORTHOLOGUE AFUA_5G12780)"/>
    <property type="match status" value="1"/>
</dbReference>
<accession>A0AAD5X384</accession>
<proteinExistence type="predicted"/>
<dbReference type="Gene3D" id="2.120.10.80">
    <property type="entry name" value="Kelch-type beta propeller"/>
    <property type="match status" value="1"/>
</dbReference>
<evidence type="ECO:0000313" key="3">
    <source>
        <dbReference type="EMBL" id="KAJ3048677.1"/>
    </source>
</evidence>
<dbReference type="SMART" id="SM00612">
    <property type="entry name" value="Kelch"/>
    <property type="match status" value="3"/>
</dbReference>
<evidence type="ECO:0008006" key="5">
    <source>
        <dbReference type="Google" id="ProtNLM"/>
    </source>
</evidence>
<sequence length="260" mass="28279">MSTSTWAKPAVKASVSGVDIPKGRASHSINVIKDNLYVFSGEHEPRVPIDARLHVFNLPSQQWTPAIQPSSATPSPRVGHGSVTFNDTIYIFGGRVGAEMNPLNDMYEFEPANGHWAKVEQSGDIPQARSYFSMAASEKYIYIFGGCPTSGRLNDLHRFNPSTKIWESLPASSSLSPRGGAGLAYLNGKIYVHGGFNGKELSDIWSFDEGTKVWEELEVVGEKPEGRSVHGFVSLKERGVLVCLYGERDPSPTGHVGAGK</sequence>
<evidence type="ECO:0000256" key="1">
    <source>
        <dbReference type="ARBA" id="ARBA00022737"/>
    </source>
</evidence>
<evidence type="ECO:0000256" key="2">
    <source>
        <dbReference type="ARBA" id="ARBA00023004"/>
    </source>
</evidence>
<evidence type="ECO:0000313" key="4">
    <source>
        <dbReference type="Proteomes" id="UP001212841"/>
    </source>
</evidence>
<protein>
    <recommendedName>
        <fullName evidence="5">Galactose oxidase</fullName>
    </recommendedName>
</protein>
<organism evidence="3 4">
    <name type="scientific">Rhizophlyctis rosea</name>
    <dbReference type="NCBI Taxonomy" id="64517"/>
    <lineage>
        <taxon>Eukaryota</taxon>
        <taxon>Fungi</taxon>
        <taxon>Fungi incertae sedis</taxon>
        <taxon>Chytridiomycota</taxon>
        <taxon>Chytridiomycota incertae sedis</taxon>
        <taxon>Chytridiomycetes</taxon>
        <taxon>Rhizophlyctidales</taxon>
        <taxon>Rhizophlyctidaceae</taxon>
        <taxon>Rhizophlyctis</taxon>
    </lineage>
</organism>
<reference evidence="3" key="1">
    <citation type="submission" date="2020-05" db="EMBL/GenBank/DDBJ databases">
        <title>Phylogenomic resolution of chytrid fungi.</title>
        <authorList>
            <person name="Stajich J.E."/>
            <person name="Amses K."/>
            <person name="Simmons R."/>
            <person name="Seto K."/>
            <person name="Myers J."/>
            <person name="Bonds A."/>
            <person name="Quandt C.A."/>
            <person name="Barry K."/>
            <person name="Liu P."/>
            <person name="Grigoriev I."/>
            <person name="Longcore J.E."/>
            <person name="James T.Y."/>
        </authorList>
    </citation>
    <scope>NUCLEOTIDE SEQUENCE</scope>
    <source>
        <strain evidence="3">JEL0318</strain>
    </source>
</reference>
<name>A0AAD5X384_9FUNG</name>
<keyword evidence="4" id="KW-1185">Reference proteome</keyword>
<dbReference type="EMBL" id="JADGJD010000754">
    <property type="protein sequence ID" value="KAJ3048677.1"/>
    <property type="molecule type" value="Genomic_DNA"/>
</dbReference>